<reference evidence="2 3" key="1">
    <citation type="journal article" date="2016" name="Nat. Commun.">
        <title>Thousands of microbial genomes shed light on interconnected biogeochemical processes in an aquifer system.</title>
        <authorList>
            <person name="Anantharaman K."/>
            <person name="Brown C.T."/>
            <person name="Hug L.A."/>
            <person name="Sharon I."/>
            <person name="Castelle C.J."/>
            <person name="Probst A.J."/>
            <person name="Thomas B.C."/>
            <person name="Singh A."/>
            <person name="Wilkins M.J."/>
            <person name="Karaoz U."/>
            <person name="Brodie E.L."/>
            <person name="Williams K.H."/>
            <person name="Hubbard S.S."/>
            <person name="Banfield J.F."/>
        </authorList>
    </citation>
    <scope>NUCLEOTIDE SEQUENCE [LARGE SCALE GENOMIC DNA]</scope>
</reference>
<gene>
    <name evidence="2" type="ORF">A2786_04560</name>
</gene>
<dbReference type="Proteomes" id="UP000179233">
    <property type="component" value="Unassembled WGS sequence"/>
</dbReference>
<proteinExistence type="predicted"/>
<dbReference type="EMBL" id="MHCJ01000003">
    <property type="protein sequence ID" value="OGY18738.1"/>
    <property type="molecule type" value="Genomic_DNA"/>
</dbReference>
<feature type="transmembrane region" description="Helical" evidence="1">
    <location>
        <begin position="50"/>
        <end position="68"/>
    </location>
</feature>
<keyword evidence="1" id="KW-0472">Membrane</keyword>
<feature type="transmembrane region" description="Helical" evidence="1">
    <location>
        <begin position="114"/>
        <end position="137"/>
    </location>
</feature>
<evidence type="ECO:0000256" key="1">
    <source>
        <dbReference type="SAM" id="Phobius"/>
    </source>
</evidence>
<name>A0A1G1VTK5_9BACT</name>
<organism evidence="2 3">
    <name type="scientific">Candidatus Chisholmbacteria bacterium RIFCSPHIGHO2_01_FULL_52_32</name>
    <dbReference type="NCBI Taxonomy" id="1797591"/>
    <lineage>
        <taxon>Bacteria</taxon>
        <taxon>Candidatus Chisholmiibacteriota</taxon>
    </lineage>
</organism>
<dbReference type="AlphaFoldDB" id="A0A1G1VTK5"/>
<keyword evidence="1" id="KW-1133">Transmembrane helix</keyword>
<protein>
    <submittedName>
        <fullName evidence="2">Uncharacterized protein</fullName>
    </submittedName>
</protein>
<feature type="transmembrane region" description="Helical" evidence="1">
    <location>
        <begin position="157"/>
        <end position="174"/>
    </location>
</feature>
<evidence type="ECO:0000313" key="3">
    <source>
        <dbReference type="Proteomes" id="UP000179233"/>
    </source>
</evidence>
<evidence type="ECO:0000313" key="2">
    <source>
        <dbReference type="EMBL" id="OGY18738.1"/>
    </source>
</evidence>
<accession>A0A1G1VTK5</accession>
<keyword evidence="1" id="KW-0812">Transmembrane</keyword>
<comment type="caution">
    <text evidence="2">The sequence shown here is derived from an EMBL/GenBank/DDBJ whole genome shotgun (WGS) entry which is preliminary data.</text>
</comment>
<feature type="transmembrane region" description="Helical" evidence="1">
    <location>
        <begin position="6"/>
        <end position="23"/>
    </location>
</feature>
<feature type="transmembrane region" description="Helical" evidence="1">
    <location>
        <begin position="74"/>
        <end position="93"/>
    </location>
</feature>
<sequence>MIPDVLIVISAGLFFIEIFYWIFKNRWPDIYFGTSDFTSLFISISPLRFVSFRMIPIFIAINLAISMFGSKLSINQHLIVGITIGSLHTLLHNGRALLQLIIRSGRLKRFFNVYSQYLVHIFSILSIPITGFFSGWASNSKYVGSFFPTWQGLVDNIWSSFVGAGLAVLIYKTYENRDQHPAEIFQRSLATIDDNLIDEIEIKSRQFHADKAIVLAVAIVENIQRPKWFRFLERIKSLIIRRGTYGIMQVTSTKPLNDKKSVDLAVKEYFANQRVYGEWISDERRNEVIKIAKTYNNDETYANLVADAYTYTALTDRWNEKYE</sequence>